<evidence type="ECO:0000313" key="3">
    <source>
        <dbReference type="Proteomes" id="UP000252519"/>
    </source>
</evidence>
<keyword evidence="3" id="KW-1185">Reference proteome</keyword>
<dbReference type="AlphaFoldDB" id="A0A368FL73"/>
<organism evidence="2 3">
    <name type="scientific">Ancylostoma caninum</name>
    <name type="common">Dog hookworm</name>
    <dbReference type="NCBI Taxonomy" id="29170"/>
    <lineage>
        <taxon>Eukaryota</taxon>
        <taxon>Metazoa</taxon>
        <taxon>Ecdysozoa</taxon>
        <taxon>Nematoda</taxon>
        <taxon>Chromadorea</taxon>
        <taxon>Rhabditida</taxon>
        <taxon>Rhabditina</taxon>
        <taxon>Rhabditomorpha</taxon>
        <taxon>Strongyloidea</taxon>
        <taxon>Ancylostomatidae</taxon>
        <taxon>Ancylostomatinae</taxon>
        <taxon>Ancylostoma</taxon>
    </lineage>
</organism>
<proteinExistence type="predicted"/>
<dbReference type="Proteomes" id="UP000252519">
    <property type="component" value="Unassembled WGS sequence"/>
</dbReference>
<comment type="caution">
    <text evidence="2">The sequence shown here is derived from an EMBL/GenBank/DDBJ whole genome shotgun (WGS) entry which is preliminary data.</text>
</comment>
<reference evidence="2 3" key="1">
    <citation type="submission" date="2014-10" db="EMBL/GenBank/DDBJ databases">
        <title>Draft genome of the hookworm Ancylostoma caninum.</title>
        <authorList>
            <person name="Mitreva M."/>
        </authorList>
    </citation>
    <scope>NUCLEOTIDE SEQUENCE [LARGE SCALE GENOMIC DNA]</scope>
    <source>
        <strain evidence="2 3">Baltimore</strain>
    </source>
</reference>
<dbReference type="EMBL" id="JOJR01001011">
    <property type="protein sequence ID" value="RCN32893.1"/>
    <property type="molecule type" value="Genomic_DNA"/>
</dbReference>
<keyword evidence="1" id="KW-1133">Transmembrane helix</keyword>
<protein>
    <submittedName>
        <fullName evidence="2">Uncharacterized protein</fullName>
    </submittedName>
</protein>
<sequence>MVLFDKVPLAHYIANVWQRDVSWEKHNPEYRYLFGHVHVVNAAKALLLLEISVIPIYILYSFPWWIFWIGPHVIIIVITLYALKKENHRWFWPIILYAVGSLTEAPAFFFSL</sequence>
<keyword evidence="1" id="KW-0812">Transmembrane</keyword>
<dbReference type="OrthoDB" id="5789289at2759"/>
<feature type="transmembrane region" description="Helical" evidence="1">
    <location>
        <begin position="64"/>
        <end position="83"/>
    </location>
</feature>
<evidence type="ECO:0000313" key="2">
    <source>
        <dbReference type="EMBL" id="RCN32893.1"/>
    </source>
</evidence>
<keyword evidence="1" id="KW-0472">Membrane</keyword>
<feature type="transmembrane region" description="Helical" evidence="1">
    <location>
        <begin position="32"/>
        <end position="58"/>
    </location>
</feature>
<feature type="transmembrane region" description="Helical" evidence="1">
    <location>
        <begin position="90"/>
        <end position="110"/>
    </location>
</feature>
<accession>A0A368FL73</accession>
<name>A0A368FL73_ANCCA</name>
<evidence type="ECO:0000256" key="1">
    <source>
        <dbReference type="SAM" id="Phobius"/>
    </source>
</evidence>
<gene>
    <name evidence="2" type="ORF">ANCCAN_21290</name>
</gene>